<proteinExistence type="predicted"/>
<dbReference type="Proteomes" id="UP001634007">
    <property type="component" value="Unassembled WGS sequence"/>
</dbReference>
<name>A0ABD3LAW8_EUCGL</name>
<dbReference type="AlphaFoldDB" id="A0ABD3LAW8"/>
<gene>
    <name evidence="2" type="ORF">ACJRO7_010082</name>
</gene>
<evidence type="ECO:0000313" key="3">
    <source>
        <dbReference type="Proteomes" id="UP001634007"/>
    </source>
</evidence>
<accession>A0ABD3LAW8</accession>
<feature type="region of interest" description="Disordered" evidence="1">
    <location>
        <begin position="81"/>
        <end position="110"/>
    </location>
</feature>
<comment type="caution">
    <text evidence="2">The sequence shown here is derived from an EMBL/GenBank/DDBJ whole genome shotgun (WGS) entry which is preliminary data.</text>
</comment>
<organism evidence="2 3">
    <name type="scientific">Eucalyptus globulus</name>
    <name type="common">Tasmanian blue gum</name>
    <dbReference type="NCBI Taxonomy" id="34317"/>
    <lineage>
        <taxon>Eukaryota</taxon>
        <taxon>Viridiplantae</taxon>
        <taxon>Streptophyta</taxon>
        <taxon>Embryophyta</taxon>
        <taxon>Tracheophyta</taxon>
        <taxon>Spermatophyta</taxon>
        <taxon>Magnoliopsida</taxon>
        <taxon>eudicotyledons</taxon>
        <taxon>Gunneridae</taxon>
        <taxon>Pentapetalae</taxon>
        <taxon>rosids</taxon>
        <taxon>malvids</taxon>
        <taxon>Myrtales</taxon>
        <taxon>Myrtaceae</taxon>
        <taxon>Myrtoideae</taxon>
        <taxon>Eucalypteae</taxon>
        <taxon>Eucalyptus</taxon>
    </lineage>
</organism>
<dbReference type="PANTHER" id="PTHR35741">
    <property type="entry name" value="FACTOR CWC22-LIKE PROTEIN, PUTATIVE (DUF3245)-RELATED"/>
    <property type="match status" value="1"/>
</dbReference>
<keyword evidence="3" id="KW-1185">Reference proteome</keyword>
<reference evidence="2 3" key="1">
    <citation type="submission" date="2024-11" db="EMBL/GenBank/DDBJ databases">
        <title>Chromosome-level genome assembly of Eucalyptus globulus Labill. provides insights into its genome evolution.</title>
        <authorList>
            <person name="Li X."/>
        </authorList>
    </citation>
    <scope>NUCLEOTIDE SEQUENCE [LARGE SCALE GENOMIC DNA]</scope>
    <source>
        <strain evidence="2">CL2024</strain>
        <tissue evidence="2">Fresh tender leaves</tissue>
    </source>
</reference>
<protein>
    <submittedName>
        <fullName evidence="2">Uncharacterized protein</fullName>
    </submittedName>
</protein>
<evidence type="ECO:0000256" key="1">
    <source>
        <dbReference type="SAM" id="MobiDB-lite"/>
    </source>
</evidence>
<dbReference type="PANTHER" id="PTHR35741:SF1">
    <property type="entry name" value="FACTOR CWC22-LIKE PROTEIN, PUTATIVE (DUF3245)-RELATED"/>
    <property type="match status" value="1"/>
</dbReference>
<sequence length="128" mass="14346">MVEAAKGGIRSREAAQKSGVTQIIKSDVALKLVMSERYVNNMIEVDKDKLGLGDFSCQMRTRPSNDPVERKLYAHLQFGKRKTSKDATESNLAARDPGGDSDNDEDLESKTRISCKEDSYYSTYLFNN</sequence>
<evidence type="ECO:0000313" key="2">
    <source>
        <dbReference type="EMBL" id="KAL3748936.1"/>
    </source>
</evidence>
<dbReference type="EMBL" id="JBJKBG010000002">
    <property type="protein sequence ID" value="KAL3748936.1"/>
    <property type="molecule type" value="Genomic_DNA"/>
</dbReference>